<dbReference type="SUPFAM" id="SSF56935">
    <property type="entry name" value="Porins"/>
    <property type="match status" value="1"/>
</dbReference>
<evidence type="ECO:0000259" key="15">
    <source>
        <dbReference type="Pfam" id="PF00593"/>
    </source>
</evidence>
<keyword evidence="18" id="KW-1185">Reference proteome</keyword>
<evidence type="ECO:0000256" key="5">
    <source>
        <dbReference type="ARBA" id="ARBA00022692"/>
    </source>
</evidence>
<dbReference type="Pfam" id="PF13715">
    <property type="entry name" value="CarbopepD_reg_2"/>
    <property type="match status" value="1"/>
</dbReference>
<dbReference type="Gene3D" id="2.40.170.20">
    <property type="entry name" value="TonB-dependent receptor, beta-barrel domain"/>
    <property type="match status" value="1"/>
</dbReference>
<dbReference type="Proteomes" id="UP000198598">
    <property type="component" value="Unassembled WGS sequence"/>
</dbReference>
<keyword evidence="4" id="KW-0410">Iron transport</keyword>
<evidence type="ECO:0000256" key="6">
    <source>
        <dbReference type="ARBA" id="ARBA00022729"/>
    </source>
</evidence>
<evidence type="ECO:0000256" key="2">
    <source>
        <dbReference type="ARBA" id="ARBA00022448"/>
    </source>
</evidence>
<sequence length="953" mass="101823">MLGLVLLFLSNSYAAFAQGVIRGKVSDAKGESIVGASVVLKGTVKGTSTNADGIFTLENMSNGNYTVVISAIGFTTREVRTSVPGSENLTVRLEETASNLNEVVVTGVFDKRERMDASIAISTLSAREIAQQVPVSASDLLKNVPGVFVNAARGEVNNQVYSRGVSAGGTNSGGYYYVSMQEDGLPVTNVQFNGGFFGPDFFLRADATLGRLEAVRGGSAAITGPNAPGGIFNYVSKVGSPDFSGEVRTKFGLEGNGQPFYRADVNLGGKLTEKGDLTYNVGGFYRYANGARYVGYPLNKGGQGKFNIVKTYAKGSLKVYAKYLDDRNGVFEQLPATNFNNPQVAPGLKNTDSFSTNKSLVFDYPVNSPTTLDRYNPANLYRSVDRAIGLDWNHALGRGWSFQNNVKYSSKRQESDGIAFTSPVALTSLYPYVLLGGLGTFGSYTFKDHLTGRTLATVTQAPNIVGGQFAGFNFIPGSTADLPGQNVQANSVLLSLLSKGTINVREVIDQASLTKKFNDKLSATVGTYIGVSHIESLGGTAGATLSTIENGPHQLDVSAVGFDGKSYQFTNPQGVASLGGTGGGFNTSDFRQKQLSGFASLTWKVIPKLVFDGGLRYDNVNINGTTLVSVTNPARATPGYGGADGNPLTVYDNIFGVAGAAPLAVAKTIETVSYSGALNYRWAQDLSLYIRYSDGRKAPDLGSFIGLNTDAALASVNVSPQRVQQLEAGIKVQRAKYNVFATPFYSLLSNIRVTTPGINPDNTTYNTPALLNSVETYGLELESNYSLTDHLSFRAAITAQKSTTKKWAFWNTGAPGPQDDVAVDVSGNRAEFVPNLMINFGPTYTIDKFSLFGNYRYMGSRAANVVNAFELPAYSQFDAGFTYNLTKALSLQGNVNNVFNSIGVMGWSPPGGFPSAIDPQGFTPAKREADPNAAYSILSVQPRSYYLTAVFKF</sequence>
<keyword evidence="5 12" id="KW-0812">Transmembrane</keyword>
<dbReference type="AlphaFoldDB" id="A0A1I2GUA8"/>
<keyword evidence="8" id="KW-0406">Ion transport</keyword>
<dbReference type="Gene3D" id="2.60.40.1120">
    <property type="entry name" value="Carboxypeptidase-like, regulatory domain"/>
    <property type="match status" value="1"/>
</dbReference>
<evidence type="ECO:0000256" key="7">
    <source>
        <dbReference type="ARBA" id="ARBA00023004"/>
    </source>
</evidence>
<proteinExistence type="inferred from homology"/>
<dbReference type="PANTHER" id="PTHR32552">
    <property type="entry name" value="FERRICHROME IRON RECEPTOR-RELATED"/>
    <property type="match status" value="1"/>
</dbReference>
<evidence type="ECO:0000256" key="11">
    <source>
        <dbReference type="ARBA" id="ARBA00023237"/>
    </source>
</evidence>
<feature type="domain" description="TonB-dependent receptor plug" evidence="16">
    <location>
        <begin position="115"/>
        <end position="231"/>
    </location>
</feature>
<dbReference type="InterPro" id="IPR008969">
    <property type="entry name" value="CarboxyPept-like_regulatory"/>
</dbReference>
<evidence type="ECO:0000256" key="4">
    <source>
        <dbReference type="ARBA" id="ARBA00022496"/>
    </source>
</evidence>
<feature type="signal peptide" evidence="14">
    <location>
        <begin position="1"/>
        <end position="17"/>
    </location>
</feature>
<keyword evidence="7" id="KW-0408">Iron</keyword>
<dbReference type="GO" id="GO:0009279">
    <property type="term" value="C:cell outer membrane"/>
    <property type="evidence" value="ECO:0007669"/>
    <property type="project" value="UniProtKB-SubCell"/>
</dbReference>
<evidence type="ECO:0000259" key="16">
    <source>
        <dbReference type="Pfam" id="PF07715"/>
    </source>
</evidence>
<feature type="domain" description="TonB-dependent receptor-like beta-barrel" evidence="15">
    <location>
        <begin position="350"/>
        <end position="898"/>
    </location>
</feature>
<keyword evidence="10 12" id="KW-0472">Membrane</keyword>
<evidence type="ECO:0000256" key="8">
    <source>
        <dbReference type="ARBA" id="ARBA00023065"/>
    </source>
</evidence>
<dbReference type="InterPro" id="IPR039426">
    <property type="entry name" value="TonB-dep_rcpt-like"/>
</dbReference>
<dbReference type="SUPFAM" id="SSF49464">
    <property type="entry name" value="Carboxypeptidase regulatory domain-like"/>
    <property type="match status" value="1"/>
</dbReference>
<dbReference type="PROSITE" id="PS52016">
    <property type="entry name" value="TONB_DEPENDENT_REC_3"/>
    <property type="match status" value="1"/>
</dbReference>
<dbReference type="Gene3D" id="2.170.130.10">
    <property type="entry name" value="TonB-dependent receptor, plug domain"/>
    <property type="match status" value="1"/>
</dbReference>
<dbReference type="Pfam" id="PF00593">
    <property type="entry name" value="TonB_dep_Rec_b-barrel"/>
    <property type="match status" value="1"/>
</dbReference>
<evidence type="ECO:0000256" key="12">
    <source>
        <dbReference type="PROSITE-ProRule" id="PRU01360"/>
    </source>
</evidence>
<comment type="similarity">
    <text evidence="12 13">Belongs to the TonB-dependent receptor family.</text>
</comment>
<dbReference type="InterPro" id="IPR036942">
    <property type="entry name" value="Beta-barrel_TonB_sf"/>
</dbReference>
<organism evidence="17 18">
    <name type="scientific">Spirosoma endophyticum</name>
    <dbReference type="NCBI Taxonomy" id="662367"/>
    <lineage>
        <taxon>Bacteria</taxon>
        <taxon>Pseudomonadati</taxon>
        <taxon>Bacteroidota</taxon>
        <taxon>Cytophagia</taxon>
        <taxon>Cytophagales</taxon>
        <taxon>Cytophagaceae</taxon>
        <taxon>Spirosoma</taxon>
    </lineage>
</organism>
<dbReference type="InterPro" id="IPR000531">
    <property type="entry name" value="Beta-barrel_TonB"/>
</dbReference>
<keyword evidence="11 12" id="KW-0998">Cell outer membrane</keyword>
<keyword evidence="3 12" id="KW-1134">Transmembrane beta strand</keyword>
<dbReference type="GO" id="GO:0015344">
    <property type="term" value="F:siderophore uptake transmembrane transporter activity"/>
    <property type="evidence" value="ECO:0007669"/>
    <property type="project" value="TreeGrafter"/>
</dbReference>
<name>A0A1I2GUA8_9BACT</name>
<keyword evidence="17" id="KW-0675">Receptor</keyword>
<evidence type="ECO:0000256" key="1">
    <source>
        <dbReference type="ARBA" id="ARBA00004571"/>
    </source>
</evidence>
<evidence type="ECO:0000313" key="18">
    <source>
        <dbReference type="Proteomes" id="UP000198598"/>
    </source>
</evidence>
<gene>
    <name evidence="17" type="ORF">SAMN05216167_13525</name>
</gene>
<reference evidence="17 18" key="1">
    <citation type="submission" date="2016-10" db="EMBL/GenBank/DDBJ databases">
        <authorList>
            <person name="de Groot N.N."/>
        </authorList>
    </citation>
    <scope>NUCLEOTIDE SEQUENCE [LARGE SCALE GENOMIC DNA]</scope>
    <source>
        <strain evidence="17 18">DSM 26130</strain>
    </source>
</reference>
<evidence type="ECO:0000256" key="3">
    <source>
        <dbReference type="ARBA" id="ARBA00022452"/>
    </source>
</evidence>
<evidence type="ECO:0000256" key="10">
    <source>
        <dbReference type="ARBA" id="ARBA00023136"/>
    </source>
</evidence>
<dbReference type="Pfam" id="PF07715">
    <property type="entry name" value="Plug"/>
    <property type="match status" value="1"/>
</dbReference>
<evidence type="ECO:0000256" key="13">
    <source>
        <dbReference type="RuleBase" id="RU003357"/>
    </source>
</evidence>
<evidence type="ECO:0000313" key="17">
    <source>
        <dbReference type="EMBL" id="SFF20818.1"/>
    </source>
</evidence>
<feature type="chain" id="PRO_5011447013" evidence="14">
    <location>
        <begin position="18"/>
        <end position="953"/>
    </location>
</feature>
<keyword evidence="6 14" id="KW-0732">Signal</keyword>
<keyword evidence="2 12" id="KW-0813">Transport</keyword>
<dbReference type="PANTHER" id="PTHR32552:SF89">
    <property type="entry name" value="CATECHOLATE SIDEROPHORE RECEPTOR FIU"/>
    <property type="match status" value="1"/>
</dbReference>
<dbReference type="EMBL" id="FOLQ01000035">
    <property type="protein sequence ID" value="SFF20818.1"/>
    <property type="molecule type" value="Genomic_DNA"/>
</dbReference>
<dbReference type="InterPro" id="IPR012910">
    <property type="entry name" value="Plug_dom"/>
</dbReference>
<keyword evidence="9 13" id="KW-0798">TonB box</keyword>
<dbReference type="InterPro" id="IPR037066">
    <property type="entry name" value="Plug_dom_sf"/>
</dbReference>
<comment type="subcellular location">
    <subcellularLocation>
        <location evidence="1 12">Cell outer membrane</location>
        <topology evidence="1 12">Multi-pass membrane protein</topology>
    </subcellularLocation>
</comment>
<evidence type="ECO:0000256" key="9">
    <source>
        <dbReference type="ARBA" id="ARBA00023077"/>
    </source>
</evidence>
<protein>
    <submittedName>
        <fullName evidence="17">TonB-dependent Receptor Plug Domain</fullName>
    </submittedName>
</protein>
<accession>A0A1I2GUA8</accession>
<evidence type="ECO:0000256" key="14">
    <source>
        <dbReference type="SAM" id="SignalP"/>
    </source>
</evidence>